<dbReference type="PANTHER" id="PTHR24016">
    <property type="entry name" value="CONSERVED OLIGOMERIC GOLGI COMPLEX SUBUNIT 4"/>
    <property type="match status" value="1"/>
</dbReference>
<evidence type="ECO:0000313" key="11">
    <source>
        <dbReference type="EMBL" id="QID88514.1"/>
    </source>
</evidence>
<dbReference type="InterPro" id="IPR048682">
    <property type="entry name" value="COG4"/>
</dbReference>
<evidence type="ECO:0000313" key="12">
    <source>
        <dbReference type="Proteomes" id="UP000501346"/>
    </source>
</evidence>
<accession>A0A6C1EJK9</accession>
<feature type="region of interest" description="Disordered" evidence="9">
    <location>
        <begin position="341"/>
        <end position="362"/>
    </location>
</feature>
<dbReference type="EMBL" id="CP049013">
    <property type="protein sequence ID" value="QID88514.1"/>
    <property type="molecule type" value="Genomic_DNA"/>
</dbReference>
<evidence type="ECO:0000256" key="8">
    <source>
        <dbReference type="ARBA" id="ARBA00031340"/>
    </source>
</evidence>
<evidence type="ECO:0000256" key="4">
    <source>
        <dbReference type="ARBA" id="ARBA00022448"/>
    </source>
</evidence>
<keyword evidence="7" id="KW-0472">Membrane</keyword>
<evidence type="ECO:0000256" key="7">
    <source>
        <dbReference type="ARBA" id="ARBA00023136"/>
    </source>
</evidence>
<proteinExistence type="inferred from homology"/>
<dbReference type="Pfam" id="PF20662">
    <property type="entry name" value="COG4_C"/>
    <property type="match status" value="1"/>
</dbReference>
<gene>
    <name evidence="11" type="primary">COG4_2</name>
    <name evidence="11" type="ORF">GRS66_011232</name>
</gene>
<dbReference type="PANTHER" id="PTHR24016:SF0">
    <property type="entry name" value="CONSERVED OLIGOMERIC GOLGI COMPLEX SUBUNIT 4"/>
    <property type="match status" value="1"/>
</dbReference>
<dbReference type="GO" id="GO:0000139">
    <property type="term" value="C:Golgi membrane"/>
    <property type="evidence" value="ECO:0007669"/>
    <property type="project" value="UniProtKB-SubCell"/>
</dbReference>
<evidence type="ECO:0000256" key="1">
    <source>
        <dbReference type="ARBA" id="ARBA00004395"/>
    </source>
</evidence>
<keyword evidence="6" id="KW-0333">Golgi apparatus</keyword>
<dbReference type="Gene3D" id="1.20.58.1970">
    <property type="match status" value="1"/>
</dbReference>
<evidence type="ECO:0000256" key="5">
    <source>
        <dbReference type="ARBA" id="ARBA00022927"/>
    </source>
</evidence>
<evidence type="ECO:0000256" key="3">
    <source>
        <dbReference type="ARBA" id="ARBA00020975"/>
    </source>
</evidence>
<dbReference type="InterPro" id="IPR048684">
    <property type="entry name" value="COG4_C"/>
</dbReference>
<dbReference type="InterPro" id="IPR048680">
    <property type="entry name" value="COG4_N"/>
</dbReference>
<dbReference type="Pfam" id="PF08318">
    <property type="entry name" value="COG4_m"/>
    <property type="match status" value="1"/>
</dbReference>
<name>A0A6C1EJK9_SACPS</name>
<keyword evidence="12" id="KW-1185">Reference proteome</keyword>
<dbReference type="SMART" id="SM00762">
    <property type="entry name" value="Cog4"/>
    <property type="match status" value="1"/>
</dbReference>
<comment type="similarity">
    <text evidence="2">Belongs to the COG4 family.</text>
</comment>
<dbReference type="AlphaFoldDB" id="A0A6C1EJK9"/>
<feature type="domain" description="COG4 transport protein middle alpha-helical bundle" evidence="10">
    <location>
        <begin position="190"/>
        <end position="526"/>
    </location>
</feature>
<dbReference type="OrthoDB" id="47059at2759"/>
<dbReference type="GO" id="GO:0015031">
    <property type="term" value="P:protein transport"/>
    <property type="evidence" value="ECO:0007669"/>
    <property type="project" value="UniProtKB-KW"/>
</dbReference>
<evidence type="ECO:0000256" key="9">
    <source>
        <dbReference type="SAM" id="MobiDB-lite"/>
    </source>
</evidence>
<dbReference type="InterPro" id="IPR013167">
    <property type="entry name" value="COG4_M"/>
</dbReference>
<reference evidence="11 12" key="1">
    <citation type="journal article" date="2019" name="BMC Genomics">
        <title>Chromosome level assembly and comparative genome analysis confirm lager-brewing yeasts originated from a single hybridization.</title>
        <authorList>
            <person name="Salazar A.N."/>
            <person name="Gorter de Vries A.R."/>
            <person name="van den Broek M."/>
            <person name="Brouwers N."/>
            <person name="de la Torre Cortes P."/>
            <person name="Kuijpers N.G.A."/>
            <person name="Daran J.G."/>
            <person name="Abeel T."/>
        </authorList>
    </citation>
    <scope>NUCLEOTIDE SEQUENCE [LARGE SCALE GENOMIC DNA]</scope>
    <source>
        <strain evidence="11 12">CBS 1483</strain>
    </source>
</reference>
<dbReference type="Proteomes" id="UP000501346">
    <property type="component" value="Chromosome SeXVI"/>
</dbReference>
<keyword evidence="5" id="KW-0653">Protein transport</keyword>
<protein>
    <recommendedName>
        <fullName evidence="3">Conserved oligomeric Golgi complex subunit 4</fullName>
    </recommendedName>
    <alternativeName>
        <fullName evidence="8">Component of oligomeric Golgi complex 4</fullName>
    </alternativeName>
</protein>
<comment type="subcellular location">
    <subcellularLocation>
        <location evidence="1">Golgi apparatus membrane</location>
        <topology evidence="1">Peripheral membrane protein</topology>
    </subcellularLocation>
</comment>
<dbReference type="Pfam" id="PF20663">
    <property type="entry name" value="COG4_N"/>
    <property type="match status" value="1"/>
</dbReference>
<sequence>MKEQVSSTSWEGSVIEGRLSRNLARYTLLLDKIATLSQVDKLSEVIANDYAEQSKQLSTFVQESQSSLNKQSRKLELQRTDLTTTLTHFHETVSTISSSNTRAKAIHDDIETVDQERALVDKTLQFVRDVRTLKNNISLAHSALETKDYLVAATAINEIRNLPDKKLIVSEFAKKVVPSSEIPEEPSILIKNWCKELTGLFQEHFMKATRTQNIKELTLMFKMFPMIGQDVLGLDLYSKYVCDIIADESRKIMSNSMENSTKFQGFFSQVLLHLFKIVSTIINDHSKVIATCYGKQHMVHVMEKVEKEADLQASLVLDIFIETRKLDRTISDINEWERLQKNNDRNKGSNQSDSETDEEAQQGSVTSIHDLAVLIVEFSQILQNWSMYARFYSVKWNEFTDLHPDILQPPPPIADGKFALKLKQDGILDDFQVLVLSHLHRSFKNSIPLEELPSLNDLITTVPLSDNDRNSYPVTSVLDDLILLVRKNLISAVNTGQFELLSSFLNEVVKFFQNEFLVRFMQNKFKSLQSKLTPNISLKRYIPKGEEQSSASNAYASSRSVSPPANKFSPLSRFTFRGAAASALTNIQSNLQAVVADDEDSILALHHYLIYLNTLYLNKMYVHRLLSIEILEDDSQKILKDNFPFNNDAAQLQTLIVNSEKLVLEQTDKLSKWAVKYLFQNILQNKVRNLLAAVFVNINPSNSSTSNQKNMSRDNSAGVNQKNYITSIEDFEDLSQINSFNNKWNQLITPYRNILHKEAYVELLSNIVGYIVGTLEQRIWTLEFNELGVTKLDRELSLFIGNICGLHYNLREMFLKLTQIVLLLGLDDDSFDLTTGDIKDDFDGTFDWVITSQKRIKARSMKIDRRQ</sequence>
<keyword evidence="4" id="KW-0813">Transport</keyword>
<evidence type="ECO:0000256" key="6">
    <source>
        <dbReference type="ARBA" id="ARBA00023034"/>
    </source>
</evidence>
<organism evidence="11 12">
    <name type="scientific">Saccharomyces pastorianus</name>
    <name type="common">Lager yeast</name>
    <name type="synonym">Saccharomyces cerevisiae x Saccharomyces eubayanus</name>
    <dbReference type="NCBI Taxonomy" id="27292"/>
    <lineage>
        <taxon>Eukaryota</taxon>
        <taxon>Fungi</taxon>
        <taxon>Dikarya</taxon>
        <taxon>Ascomycota</taxon>
        <taxon>Saccharomycotina</taxon>
        <taxon>Saccharomycetes</taxon>
        <taxon>Saccharomycetales</taxon>
        <taxon>Saccharomycetaceae</taxon>
        <taxon>Saccharomyces</taxon>
    </lineage>
</organism>
<evidence type="ECO:0000256" key="2">
    <source>
        <dbReference type="ARBA" id="ARBA00009215"/>
    </source>
</evidence>
<evidence type="ECO:0000259" key="10">
    <source>
        <dbReference type="SMART" id="SM00762"/>
    </source>
</evidence>